<dbReference type="InterPro" id="IPR034804">
    <property type="entry name" value="SQR/QFR_C/D"/>
</dbReference>
<accession>A0A327WUT9</accession>
<dbReference type="Gene3D" id="1.20.1300.10">
    <property type="entry name" value="Fumarate reductase/succinate dehydrogenase, transmembrane subunit"/>
    <property type="match status" value="1"/>
</dbReference>
<name>A0A327WUT9_9GAMM</name>
<dbReference type="Proteomes" id="UP000249203">
    <property type="component" value="Unassembled WGS sequence"/>
</dbReference>
<reference evidence="7 9" key="1">
    <citation type="journal article" date="2018" name="Front. Microbiol.">
        <title>Genome-Based Analysis Reveals the Taxonomy and Diversity of the Family Idiomarinaceae.</title>
        <authorList>
            <person name="Liu Y."/>
            <person name="Lai Q."/>
            <person name="Shao Z."/>
        </authorList>
    </citation>
    <scope>NUCLEOTIDE SEQUENCE [LARGE SCALE GENOMIC DNA]</scope>
    <source>
        <strain evidence="7 9">CF12-14</strain>
    </source>
</reference>
<evidence type="ECO:0000256" key="3">
    <source>
        <dbReference type="ARBA" id="ARBA00022989"/>
    </source>
</evidence>
<dbReference type="InterPro" id="IPR003510">
    <property type="entry name" value="Fumarate_red_C"/>
</dbReference>
<dbReference type="PIRSF" id="PIRSF000180">
    <property type="entry name" value="FrdC"/>
    <property type="match status" value="1"/>
</dbReference>
<dbReference type="GO" id="GO:0016020">
    <property type="term" value="C:membrane"/>
    <property type="evidence" value="ECO:0007669"/>
    <property type="project" value="InterPro"/>
</dbReference>
<dbReference type="Pfam" id="PF02300">
    <property type="entry name" value="Fumarate_red_C"/>
    <property type="match status" value="1"/>
</dbReference>
<dbReference type="AlphaFoldDB" id="A0A327WUT9"/>
<feature type="transmembrane region" description="Helical" evidence="5">
    <location>
        <begin position="98"/>
        <end position="122"/>
    </location>
</feature>
<gene>
    <name evidence="6" type="ORF">B0I24_10919</name>
    <name evidence="7" type="ORF">CWE07_10425</name>
</gene>
<dbReference type="SUPFAM" id="SSF81343">
    <property type="entry name" value="Fumarate reductase respiratory complex transmembrane subunits"/>
    <property type="match status" value="1"/>
</dbReference>
<keyword evidence="3 5" id="KW-1133">Transmembrane helix</keyword>
<dbReference type="EMBL" id="QLMD01000009">
    <property type="protein sequence ID" value="RAJ96338.1"/>
    <property type="molecule type" value="Genomic_DNA"/>
</dbReference>
<proteinExistence type="predicted"/>
<evidence type="ECO:0000256" key="4">
    <source>
        <dbReference type="ARBA" id="ARBA00023136"/>
    </source>
</evidence>
<dbReference type="RefSeq" id="WP_111569745.1">
    <property type="nucleotide sequence ID" value="NZ_PIPK01000009.1"/>
</dbReference>
<dbReference type="OrthoDB" id="8909678at2"/>
<keyword evidence="1" id="KW-1003">Cell membrane</keyword>
<comment type="caution">
    <text evidence="6">The sequence shown here is derived from an EMBL/GenBank/DDBJ whole genome shotgun (WGS) entry which is preliminary data.</text>
</comment>
<keyword evidence="4 5" id="KW-0472">Membrane</keyword>
<feature type="transmembrane region" description="Helical" evidence="5">
    <location>
        <begin position="63"/>
        <end position="86"/>
    </location>
</feature>
<evidence type="ECO:0000313" key="7">
    <source>
        <dbReference type="EMBL" id="RUO22884.1"/>
    </source>
</evidence>
<protein>
    <submittedName>
        <fullName evidence="6">Fumarate reductase subunit C</fullName>
    </submittedName>
</protein>
<dbReference type="EMBL" id="PIPK01000009">
    <property type="protein sequence ID" value="RUO22884.1"/>
    <property type="molecule type" value="Genomic_DNA"/>
</dbReference>
<evidence type="ECO:0000313" key="9">
    <source>
        <dbReference type="Proteomes" id="UP000287865"/>
    </source>
</evidence>
<evidence type="ECO:0000313" key="6">
    <source>
        <dbReference type="EMBL" id="RAJ96338.1"/>
    </source>
</evidence>
<keyword evidence="9" id="KW-1185">Reference proteome</keyword>
<evidence type="ECO:0000256" key="1">
    <source>
        <dbReference type="ARBA" id="ARBA00022475"/>
    </source>
</evidence>
<evidence type="ECO:0000256" key="2">
    <source>
        <dbReference type="ARBA" id="ARBA00022692"/>
    </source>
</evidence>
<keyword evidence="2 5" id="KW-0812">Transmembrane</keyword>
<dbReference type="Proteomes" id="UP000287865">
    <property type="component" value="Unassembled WGS sequence"/>
</dbReference>
<reference evidence="6 8" key="2">
    <citation type="submission" date="2018-06" db="EMBL/GenBank/DDBJ databases">
        <title>Genomic Encyclopedia of Type Strains, Phase III (KMG-III): the genomes of soil and plant-associated and newly described type strains.</title>
        <authorList>
            <person name="Whitman W."/>
        </authorList>
    </citation>
    <scope>NUCLEOTIDE SEQUENCE [LARGE SCALE GENOMIC DNA]</scope>
    <source>
        <strain evidence="6 8">CGMCC 1.15366</strain>
    </source>
</reference>
<feature type="transmembrane region" description="Helical" evidence="5">
    <location>
        <begin position="21"/>
        <end position="43"/>
    </location>
</feature>
<sequence length="127" mass="14355">MSYKPELTGRWWLKHGHFKRYMLREATVIPLVFLLCSLLAGVFSLQDVERFSQWQAYMAHPLVIIGHTVALGAALYHAATFFVLFPRVMPIRIANYTLPARLMVAGQWAAVLAVALLCLWLVTGGRV</sequence>
<organism evidence="6 8">
    <name type="scientific">Aliidiomarina maris</name>
    <dbReference type="NCBI Taxonomy" id="531312"/>
    <lineage>
        <taxon>Bacteria</taxon>
        <taxon>Pseudomonadati</taxon>
        <taxon>Pseudomonadota</taxon>
        <taxon>Gammaproteobacteria</taxon>
        <taxon>Alteromonadales</taxon>
        <taxon>Idiomarinaceae</taxon>
        <taxon>Aliidiomarina</taxon>
    </lineage>
</organism>
<evidence type="ECO:0000256" key="5">
    <source>
        <dbReference type="SAM" id="Phobius"/>
    </source>
</evidence>
<evidence type="ECO:0000313" key="8">
    <source>
        <dbReference type="Proteomes" id="UP000249203"/>
    </source>
</evidence>